<dbReference type="GO" id="GO:0005507">
    <property type="term" value="F:copper ion binding"/>
    <property type="evidence" value="ECO:0007669"/>
    <property type="project" value="InterPro"/>
</dbReference>
<dbReference type="EMBL" id="BNAB01000001">
    <property type="protein sequence ID" value="GHD98516.1"/>
    <property type="molecule type" value="Genomic_DNA"/>
</dbReference>
<evidence type="ECO:0000313" key="2">
    <source>
        <dbReference type="EMBL" id="GHD98516.1"/>
    </source>
</evidence>
<name>A0AAN4UN19_9RHOB</name>
<keyword evidence="1" id="KW-0732">Signal</keyword>
<reference evidence="2" key="3">
    <citation type="submission" date="2023-06" db="EMBL/GenBank/DDBJ databases">
        <authorList>
            <person name="Sun Q."/>
            <person name="Zhou Y."/>
        </authorList>
    </citation>
    <scope>NUCLEOTIDE SEQUENCE</scope>
    <source>
        <strain evidence="2">CGMCC 1.10859</strain>
    </source>
</reference>
<gene>
    <name evidence="2" type="ORF">GCM10008024_02340</name>
    <name evidence="3" type="ORF">SAMN05444006_101313</name>
</gene>
<dbReference type="InterPro" id="IPR007939">
    <property type="entry name" value="Cu-R_B_prcur"/>
</dbReference>
<organism evidence="2 5">
    <name type="scientific">Allgaiera indica</name>
    <dbReference type="NCBI Taxonomy" id="765699"/>
    <lineage>
        <taxon>Bacteria</taxon>
        <taxon>Pseudomonadati</taxon>
        <taxon>Pseudomonadota</taxon>
        <taxon>Alphaproteobacteria</taxon>
        <taxon>Rhodobacterales</taxon>
        <taxon>Paracoccaceae</taxon>
        <taxon>Allgaiera</taxon>
    </lineage>
</organism>
<feature type="signal peptide" evidence="1">
    <location>
        <begin position="1"/>
        <end position="31"/>
    </location>
</feature>
<proteinExistence type="predicted"/>
<dbReference type="GO" id="GO:0006878">
    <property type="term" value="P:intracellular copper ion homeostasis"/>
    <property type="evidence" value="ECO:0007669"/>
    <property type="project" value="InterPro"/>
</dbReference>
<evidence type="ECO:0000256" key="1">
    <source>
        <dbReference type="SAM" id="SignalP"/>
    </source>
</evidence>
<reference evidence="3 4" key="2">
    <citation type="submission" date="2016-10" db="EMBL/GenBank/DDBJ databases">
        <authorList>
            <person name="Varghese N."/>
            <person name="Submissions S."/>
        </authorList>
    </citation>
    <scope>NUCLEOTIDE SEQUENCE [LARGE SCALE GENOMIC DNA]</scope>
    <source>
        <strain evidence="3 4">DSM 24802</strain>
    </source>
</reference>
<dbReference type="GO" id="GO:0009279">
    <property type="term" value="C:cell outer membrane"/>
    <property type="evidence" value="ECO:0007669"/>
    <property type="project" value="InterPro"/>
</dbReference>
<sequence length="245" mass="26439">MSGTKPKGMNGMKQLIIGMLVGLVAAPAAMADVGVPPTVWSFRTEKLEYRLGKKENSLAWDFDARVGGDEYRLVWKSEGLRILGGGFAELNNELRFQKPISAFFDTFVGVAASTPDGEPQRYYGSLGVTGLAPQWFEVEGALYVSKFPYIRARADYRALITNRLILTPEVVLTMPLADDPARGIAAGGASAELGLRLGYDLIDRSVAPYIGLNYKRSFGGTAKLVRASGGSVGELTGVLGVNFFF</sequence>
<dbReference type="Proteomes" id="UP000199541">
    <property type="component" value="Unassembled WGS sequence"/>
</dbReference>
<evidence type="ECO:0000313" key="5">
    <source>
        <dbReference type="Proteomes" id="UP000634647"/>
    </source>
</evidence>
<dbReference type="RefSeq" id="WP_244520938.1">
    <property type="nucleotide sequence ID" value="NZ_BNAB01000001.1"/>
</dbReference>
<protein>
    <submittedName>
        <fullName evidence="3">Copper resistance protein B</fullName>
    </submittedName>
</protein>
<keyword evidence="4" id="KW-1185">Reference proteome</keyword>
<dbReference type="Pfam" id="PF05275">
    <property type="entry name" value="CopB"/>
    <property type="match status" value="1"/>
</dbReference>
<dbReference type="Proteomes" id="UP000634647">
    <property type="component" value="Unassembled WGS sequence"/>
</dbReference>
<feature type="chain" id="PRO_5042929142" evidence="1">
    <location>
        <begin position="32"/>
        <end position="245"/>
    </location>
</feature>
<comment type="caution">
    <text evidence="2">The sequence shown here is derived from an EMBL/GenBank/DDBJ whole genome shotgun (WGS) entry which is preliminary data.</text>
</comment>
<evidence type="ECO:0000313" key="3">
    <source>
        <dbReference type="EMBL" id="SDW12029.1"/>
    </source>
</evidence>
<accession>A0AAN4UN19</accession>
<reference evidence="2" key="1">
    <citation type="journal article" date="2014" name="Int. J. Syst. Evol. Microbiol.">
        <title>Complete genome sequence of Corynebacterium casei LMG S-19264T (=DSM 44701T), isolated from a smear-ripened cheese.</title>
        <authorList>
            <consortium name="US DOE Joint Genome Institute (JGI-PGF)"/>
            <person name="Walter F."/>
            <person name="Albersmeier A."/>
            <person name="Kalinowski J."/>
            <person name="Ruckert C."/>
        </authorList>
    </citation>
    <scope>NUCLEOTIDE SEQUENCE</scope>
    <source>
        <strain evidence="2">CGMCC 1.10859</strain>
    </source>
</reference>
<dbReference type="EMBL" id="FNOB01000001">
    <property type="protein sequence ID" value="SDW12029.1"/>
    <property type="molecule type" value="Genomic_DNA"/>
</dbReference>
<dbReference type="AlphaFoldDB" id="A0AAN4UN19"/>
<evidence type="ECO:0000313" key="4">
    <source>
        <dbReference type="Proteomes" id="UP000199541"/>
    </source>
</evidence>